<protein>
    <submittedName>
        <fullName evidence="3">Uncharacterized protein</fullName>
    </submittedName>
</protein>
<dbReference type="Proteomes" id="UP001472866">
    <property type="component" value="Chromosome 01"/>
</dbReference>
<reference evidence="3 4" key="1">
    <citation type="submission" date="2024-03" db="EMBL/GenBank/DDBJ databases">
        <title>Complete genome sequence of the green alga Chloropicon roscoffensis RCC1871.</title>
        <authorList>
            <person name="Lemieux C."/>
            <person name="Pombert J.-F."/>
            <person name="Otis C."/>
            <person name="Turmel M."/>
        </authorList>
    </citation>
    <scope>NUCLEOTIDE SEQUENCE [LARGE SCALE GENOMIC DNA]</scope>
    <source>
        <strain evidence="3 4">RCC1871</strain>
    </source>
</reference>
<sequence length="311" mass="33638">MEAGDDMDPPGHEVVISIDDLTSHSPGTSSLNPGDRLVSQSDAETAGRGALPAGKTATCSWLSLETAFTLIGEGSGLDEAALRRRVSVTCGVSESDLELYELRPIDSRGPDGDAGDIHIGVRVKSTCTPLATPPRGLAVVDVPTQPEGTPVASGEQQASPVRVLRDHADLQRSIIKDQIEQLAQKTVEAKTWEQRTRAVEATNESLGNKLSSLRTLIRRSEEQWEEGRSALSRLRQEFKSFSSSLGDQGQLAEQEDLLYKKLELVSPGPIGHMTEGTRRSLGSKNLKTLMRLLENPSAMDALEKMAEQTKT</sequence>
<name>A0AAX4NYB0_9CHLO</name>
<feature type="coiled-coil region" evidence="1">
    <location>
        <begin position="175"/>
        <end position="223"/>
    </location>
</feature>
<evidence type="ECO:0000256" key="2">
    <source>
        <dbReference type="SAM" id="MobiDB-lite"/>
    </source>
</evidence>
<evidence type="ECO:0000313" key="4">
    <source>
        <dbReference type="Proteomes" id="UP001472866"/>
    </source>
</evidence>
<evidence type="ECO:0000256" key="1">
    <source>
        <dbReference type="SAM" id="Coils"/>
    </source>
</evidence>
<feature type="compositionally biased region" description="Polar residues" evidence="2">
    <location>
        <begin position="23"/>
        <end position="43"/>
    </location>
</feature>
<dbReference type="EMBL" id="CP151501">
    <property type="protein sequence ID" value="WZN58871.1"/>
    <property type="molecule type" value="Genomic_DNA"/>
</dbReference>
<keyword evidence="4" id="KW-1185">Reference proteome</keyword>
<accession>A0AAX4NYB0</accession>
<organism evidence="3 4">
    <name type="scientific">Chloropicon roscoffensis</name>
    <dbReference type="NCBI Taxonomy" id="1461544"/>
    <lineage>
        <taxon>Eukaryota</taxon>
        <taxon>Viridiplantae</taxon>
        <taxon>Chlorophyta</taxon>
        <taxon>Chloropicophyceae</taxon>
        <taxon>Chloropicales</taxon>
        <taxon>Chloropicaceae</taxon>
        <taxon>Chloropicon</taxon>
    </lineage>
</organism>
<proteinExistence type="predicted"/>
<evidence type="ECO:0000313" key="3">
    <source>
        <dbReference type="EMBL" id="WZN58871.1"/>
    </source>
</evidence>
<dbReference type="AlphaFoldDB" id="A0AAX4NYB0"/>
<keyword evidence="1" id="KW-0175">Coiled coil</keyword>
<feature type="region of interest" description="Disordered" evidence="2">
    <location>
        <begin position="1"/>
        <end position="53"/>
    </location>
</feature>
<gene>
    <name evidence="3" type="ORF">HKI87_01g03950</name>
</gene>